<name>A0A8S9V241_PHYIN</name>
<dbReference type="SUPFAM" id="SSF82199">
    <property type="entry name" value="SET domain"/>
    <property type="match status" value="1"/>
</dbReference>
<dbReference type="AlphaFoldDB" id="A0A8S9V241"/>
<accession>A0A8S9V241</accession>
<reference evidence="2" key="1">
    <citation type="submission" date="2020-03" db="EMBL/GenBank/DDBJ databases">
        <title>Hybrid Assembly of Korean Phytophthora infestans isolates.</title>
        <authorList>
            <person name="Prokchorchik M."/>
            <person name="Lee Y."/>
            <person name="Seo J."/>
            <person name="Cho J.-H."/>
            <person name="Park Y.-E."/>
            <person name="Jang D.-C."/>
            <person name="Im J.-S."/>
            <person name="Choi J.-G."/>
            <person name="Park H.-J."/>
            <person name="Lee G.-B."/>
            <person name="Lee Y.-G."/>
            <person name="Hong S.-Y."/>
            <person name="Cho K."/>
            <person name="Sohn K.H."/>
        </authorList>
    </citation>
    <scope>NUCLEOTIDE SEQUENCE</scope>
    <source>
        <strain evidence="2">KR_2_A2</strain>
    </source>
</reference>
<evidence type="ECO:0000259" key="1">
    <source>
        <dbReference type="Pfam" id="PF00856"/>
    </source>
</evidence>
<dbReference type="Proteomes" id="UP000704712">
    <property type="component" value="Unassembled WGS sequence"/>
</dbReference>
<dbReference type="Pfam" id="PF00856">
    <property type="entry name" value="SET"/>
    <property type="match status" value="1"/>
</dbReference>
<dbReference type="Gene3D" id="2.170.270.10">
    <property type="entry name" value="SET domain"/>
    <property type="match status" value="1"/>
</dbReference>
<evidence type="ECO:0000313" key="2">
    <source>
        <dbReference type="EMBL" id="KAF4147000.1"/>
    </source>
</evidence>
<dbReference type="EMBL" id="JAACNO010000534">
    <property type="protein sequence ID" value="KAF4147000.1"/>
    <property type="molecule type" value="Genomic_DNA"/>
</dbReference>
<organism evidence="2 3">
    <name type="scientific">Phytophthora infestans</name>
    <name type="common">Potato late blight agent</name>
    <name type="synonym">Botrytis infestans</name>
    <dbReference type="NCBI Taxonomy" id="4787"/>
    <lineage>
        <taxon>Eukaryota</taxon>
        <taxon>Sar</taxon>
        <taxon>Stramenopiles</taxon>
        <taxon>Oomycota</taxon>
        <taxon>Peronosporomycetes</taxon>
        <taxon>Peronosporales</taxon>
        <taxon>Peronosporaceae</taxon>
        <taxon>Phytophthora</taxon>
    </lineage>
</organism>
<dbReference type="InterPro" id="IPR001214">
    <property type="entry name" value="SET_dom"/>
</dbReference>
<dbReference type="InterPro" id="IPR046341">
    <property type="entry name" value="SET_dom_sf"/>
</dbReference>
<protein>
    <recommendedName>
        <fullName evidence="1">SET domain-containing protein</fullName>
    </recommendedName>
</protein>
<gene>
    <name evidence="2" type="ORF">GN958_ATG03811</name>
</gene>
<comment type="caution">
    <text evidence="2">The sequence shown here is derived from an EMBL/GenBank/DDBJ whole genome shotgun (WGS) entry which is preliminary data.</text>
</comment>
<proteinExistence type="predicted"/>
<feature type="domain" description="SET" evidence="1">
    <location>
        <begin position="63"/>
        <end position="168"/>
    </location>
</feature>
<evidence type="ECO:0000313" key="3">
    <source>
        <dbReference type="Proteomes" id="UP000704712"/>
    </source>
</evidence>
<sequence length="177" mass="20158">MTRYVALYSTDEPDVVAAKAEAIERLLTLLARCITSVRSKLAYAAISAQTDSFKLVADCGRKGVDLVAMKFVDADEYVGEYVGEVLPNTEAKIRSLTMYGDAVLWTLSTLLNVEDEREPSHRCYSFWWSDALRKPRMRSELLECVRAGAVNVFTTRKVQRGEEFTVDYHFHYVDRKV</sequence>